<dbReference type="RefSeq" id="WP_136777045.1">
    <property type="nucleotide sequence ID" value="NZ_SUPK01000003.1"/>
</dbReference>
<protein>
    <submittedName>
        <fullName evidence="1">DUF2634 domain-containing protein</fullName>
    </submittedName>
</protein>
<sequence>MDRTGFGTDIQLSHRLTLGSALYVQPHGGDFGTVAELDNLEQALWMRLGVPMGDLTHLGHPDYGSRLHLLIGRLATPETIALARAYIREALRREPRVAEVSRLEIEADPTAPGTLMIAISVRPAGQNDPIAMSANFALDPGQTEAIPDAAAFR</sequence>
<keyword evidence="2" id="KW-1185">Reference proteome</keyword>
<evidence type="ECO:0000313" key="2">
    <source>
        <dbReference type="Proteomes" id="UP000309673"/>
    </source>
</evidence>
<evidence type="ECO:0000313" key="1">
    <source>
        <dbReference type="EMBL" id="TJY42626.1"/>
    </source>
</evidence>
<proteinExistence type="predicted"/>
<dbReference type="OrthoDB" id="2679780at2"/>
<comment type="caution">
    <text evidence="1">The sequence shown here is derived from an EMBL/GenBank/DDBJ whole genome shotgun (WGS) entry which is preliminary data.</text>
</comment>
<dbReference type="Proteomes" id="UP000309673">
    <property type="component" value="Unassembled WGS sequence"/>
</dbReference>
<dbReference type="EMBL" id="SUPK01000003">
    <property type="protein sequence ID" value="TJY42626.1"/>
    <property type="molecule type" value="Genomic_DNA"/>
</dbReference>
<accession>A0A4U0FCL7</accession>
<gene>
    <name evidence="1" type="ORF">E5161_07170</name>
</gene>
<dbReference type="SUPFAM" id="SSF160719">
    <property type="entry name" value="gpW/gp25-like"/>
    <property type="match status" value="1"/>
</dbReference>
<organism evidence="1 2">
    <name type="scientific">Cohnella pontilimi</name>
    <dbReference type="NCBI Taxonomy" id="2564100"/>
    <lineage>
        <taxon>Bacteria</taxon>
        <taxon>Bacillati</taxon>
        <taxon>Bacillota</taxon>
        <taxon>Bacilli</taxon>
        <taxon>Bacillales</taxon>
        <taxon>Paenibacillaceae</taxon>
        <taxon>Cohnella</taxon>
    </lineage>
</organism>
<reference evidence="1 2" key="1">
    <citation type="submission" date="2019-04" db="EMBL/GenBank/DDBJ databases">
        <title>Cohnella sp. nov., isolated from soil.</title>
        <authorList>
            <person name="Kim W."/>
        </authorList>
    </citation>
    <scope>NUCLEOTIDE SEQUENCE [LARGE SCALE GENOMIC DNA]</scope>
    <source>
        <strain evidence="1 2">CAU 1483</strain>
    </source>
</reference>
<dbReference type="Gene3D" id="3.10.450.40">
    <property type="match status" value="1"/>
</dbReference>
<dbReference type="AlphaFoldDB" id="A0A4U0FCL7"/>
<name>A0A4U0FCL7_9BACL</name>